<dbReference type="PANTHER" id="PTHR46566">
    <property type="entry name" value="1-PHOSPHOFRUCTOKINASE-RELATED"/>
    <property type="match status" value="1"/>
</dbReference>
<dbReference type="GO" id="GO:0044281">
    <property type="term" value="P:small molecule metabolic process"/>
    <property type="evidence" value="ECO:0007669"/>
    <property type="project" value="UniProtKB-ARBA"/>
</dbReference>
<evidence type="ECO:0000256" key="1">
    <source>
        <dbReference type="ARBA" id="ARBA00010688"/>
    </source>
</evidence>
<dbReference type="GO" id="GO:0008662">
    <property type="term" value="F:1-phosphofructokinase activity"/>
    <property type="evidence" value="ECO:0007669"/>
    <property type="project" value="UniProtKB-UniRule"/>
</dbReference>
<dbReference type="CDD" id="cd01164">
    <property type="entry name" value="FruK_PfkB_like"/>
    <property type="match status" value="1"/>
</dbReference>
<organism evidence="10 11">
    <name type="scientific">Photobacterium swingsii</name>
    <dbReference type="NCBI Taxonomy" id="680026"/>
    <lineage>
        <taxon>Bacteria</taxon>
        <taxon>Pseudomonadati</taxon>
        <taxon>Pseudomonadota</taxon>
        <taxon>Gammaproteobacteria</taxon>
        <taxon>Vibrionales</taxon>
        <taxon>Vibrionaceae</taxon>
        <taxon>Photobacterium</taxon>
    </lineage>
</organism>
<dbReference type="InterPro" id="IPR022463">
    <property type="entry name" value="1-PFruKinase"/>
</dbReference>
<dbReference type="EMBL" id="PYLZ01000002">
    <property type="protein sequence ID" value="PSW25841.1"/>
    <property type="molecule type" value="Genomic_DNA"/>
</dbReference>
<accession>A0A0J8XZJ4</accession>
<evidence type="ECO:0000256" key="6">
    <source>
        <dbReference type="ARBA" id="ARBA00047745"/>
    </source>
</evidence>
<keyword evidence="4 8" id="KW-0418">Kinase</keyword>
<reference evidence="10 11" key="1">
    <citation type="submission" date="2018-01" db="EMBL/GenBank/DDBJ databases">
        <title>Whole genome sequencing of Histamine producing bacteria.</title>
        <authorList>
            <person name="Butler K."/>
        </authorList>
    </citation>
    <scope>NUCLEOTIDE SEQUENCE [LARGE SCALE GENOMIC DNA]</scope>
    <source>
        <strain evidence="10 11">DSM 24669</strain>
    </source>
</reference>
<dbReference type="SUPFAM" id="SSF53613">
    <property type="entry name" value="Ribokinase-like"/>
    <property type="match status" value="1"/>
</dbReference>
<dbReference type="PIRSF" id="PIRSF000535">
    <property type="entry name" value="1PFK/6PFK/LacC"/>
    <property type="match status" value="1"/>
</dbReference>
<evidence type="ECO:0000259" key="9">
    <source>
        <dbReference type="Pfam" id="PF00294"/>
    </source>
</evidence>
<comment type="catalytic activity">
    <reaction evidence="6 8">
        <text>beta-D-fructose 1-phosphate + ATP = beta-D-fructose 1,6-bisphosphate + ADP + H(+)</text>
        <dbReference type="Rhea" id="RHEA:14213"/>
        <dbReference type="ChEBI" id="CHEBI:15378"/>
        <dbReference type="ChEBI" id="CHEBI:30616"/>
        <dbReference type="ChEBI" id="CHEBI:32966"/>
        <dbReference type="ChEBI" id="CHEBI:138881"/>
        <dbReference type="ChEBI" id="CHEBI:456216"/>
        <dbReference type="EC" id="2.7.1.56"/>
    </reaction>
</comment>
<sequence length="312" mass="33043">MSVTNLKVVTVTLNPALDLTGSLASLNAGSVNLIKQGSLHPAGKGVNVAKVLAELGADVTVTGLLGADNQEPFCQLFESLGLNDAFVRVAGATRINVKVVEESGQVTDLNFPGVNVTEADIARFEQTLVTLAQTHDVFVLAGSLPQGVSPEKCAQWISMLQEQGKQVLFDSSKAALTAGLEATPWLIKPNDDELADWAGKPLTTLTSLTEVAEQLSQQGIRNVVVSRGEQGVMWLDKNGWLSARPPKMDVVSTVGAGDTLVAGMCWGHLNQWNKEQTLTFATALSALAVAQVGVGVNNLEQVEQCMEQVQLA</sequence>
<keyword evidence="2 7" id="KW-0808">Transferase</keyword>
<dbReference type="GO" id="GO:0005524">
    <property type="term" value="F:ATP binding"/>
    <property type="evidence" value="ECO:0007669"/>
    <property type="project" value="UniProtKB-UniRule"/>
</dbReference>
<evidence type="ECO:0000256" key="8">
    <source>
        <dbReference type="RuleBase" id="RU369061"/>
    </source>
</evidence>
<proteinExistence type="inferred from homology"/>
<dbReference type="AlphaFoldDB" id="A0A0J8XZJ4"/>
<comment type="function">
    <text evidence="8">Catalyzes the ATP-dependent phosphorylation of fructose-l-phosphate to fructose-l,6-bisphosphate.</text>
</comment>
<dbReference type="GO" id="GO:0016052">
    <property type="term" value="P:carbohydrate catabolic process"/>
    <property type="evidence" value="ECO:0007669"/>
    <property type="project" value="UniProtKB-ARBA"/>
</dbReference>
<evidence type="ECO:0000256" key="5">
    <source>
        <dbReference type="ARBA" id="ARBA00022840"/>
    </source>
</evidence>
<evidence type="ECO:0000256" key="4">
    <source>
        <dbReference type="ARBA" id="ARBA00022777"/>
    </source>
</evidence>
<dbReference type="InterPro" id="IPR029056">
    <property type="entry name" value="Ribokinase-like"/>
</dbReference>
<protein>
    <recommendedName>
        <fullName evidence="7">Phosphofructokinase</fullName>
    </recommendedName>
</protein>
<comment type="similarity">
    <text evidence="1 7 8">Belongs to the carbohydrate kinase PfkB family.</text>
</comment>
<keyword evidence="3 8" id="KW-0547">Nucleotide-binding</keyword>
<gene>
    <name evidence="10" type="primary">pfkB</name>
    <name evidence="10" type="ORF">C9I94_04525</name>
</gene>
<dbReference type="STRING" id="680026.AB733_09540"/>
<feature type="domain" description="Carbohydrate kinase PfkB" evidence="9">
    <location>
        <begin position="25"/>
        <end position="296"/>
    </location>
</feature>
<evidence type="ECO:0000256" key="7">
    <source>
        <dbReference type="PIRNR" id="PIRNR000535"/>
    </source>
</evidence>
<dbReference type="InterPro" id="IPR017583">
    <property type="entry name" value="Tagatose/fructose_Pkinase"/>
</dbReference>
<dbReference type="PANTHER" id="PTHR46566:SF5">
    <property type="entry name" value="1-PHOSPHOFRUCTOKINASE"/>
    <property type="match status" value="1"/>
</dbReference>
<dbReference type="InterPro" id="IPR002173">
    <property type="entry name" value="Carboh/pur_kinase_PfkB_CS"/>
</dbReference>
<dbReference type="Pfam" id="PF00294">
    <property type="entry name" value="PfkB"/>
    <property type="match status" value="1"/>
</dbReference>
<dbReference type="RefSeq" id="WP_048898553.1">
    <property type="nucleotide sequence ID" value="NZ_AP024852.1"/>
</dbReference>
<keyword evidence="11" id="KW-1185">Reference proteome</keyword>
<dbReference type="GO" id="GO:0005829">
    <property type="term" value="C:cytosol"/>
    <property type="evidence" value="ECO:0007669"/>
    <property type="project" value="TreeGrafter"/>
</dbReference>
<evidence type="ECO:0000313" key="10">
    <source>
        <dbReference type="EMBL" id="PSW25841.1"/>
    </source>
</evidence>
<dbReference type="OrthoDB" id="9801219at2"/>
<keyword evidence="5 8" id="KW-0067">ATP-binding</keyword>
<dbReference type="InterPro" id="IPR011611">
    <property type="entry name" value="PfkB_dom"/>
</dbReference>
<name>A0A0J8XZJ4_9GAMM</name>
<dbReference type="PROSITE" id="PS00583">
    <property type="entry name" value="PFKB_KINASES_1"/>
    <property type="match status" value="1"/>
</dbReference>
<comment type="caution">
    <text evidence="10">The sequence shown here is derived from an EMBL/GenBank/DDBJ whole genome shotgun (WGS) entry which is preliminary data.</text>
</comment>
<dbReference type="NCBIfam" id="TIGR03828">
    <property type="entry name" value="pfkB"/>
    <property type="match status" value="1"/>
</dbReference>
<dbReference type="Gene3D" id="3.40.1190.20">
    <property type="match status" value="1"/>
</dbReference>
<evidence type="ECO:0000313" key="11">
    <source>
        <dbReference type="Proteomes" id="UP000240481"/>
    </source>
</evidence>
<evidence type="ECO:0000256" key="2">
    <source>
        <dbReference type="ARBA" id="ARBA00022679"/>
    </source>
</evidence>
<evidence type="ECO:0000256" key="3">
    <source>
        <dbReference type="ARBA" id="ARBA00022741"/>
    </source>
</evidence>
<dbReference type="NCBIfam" id="TIGR03168">
    <property type="entry name" value="1-PFK"/>
    <property type="match status" value="1"/>
</dbReference>
<dbReference type="FunFam" id="3.40.1190.20:FF:000001">
    <property type="entry name" value="Phosphofructokinase"/>
    <property type="match status" value="1"/>
</dbReference>
<dbReference type="Proteomes" id="UP000240481">
    <property type="component" value="Unassembled WGS sequence"/>
</dbReference>